<keyword evidence="3 6" id="KW-0808">Transferase</keyword>
<dbReference type="InterPro" id="IPR016039">
    <property type="entry name" value="Thiolase-like"/>
</dbReference>
<evidence type="ECO:0000256" key="3">
    <source>
        <dbReference type="ARBA" id="ARBA00022679"/>
    </source>
</evidence>
<comment type="catalytic activity">
    <reaction evidence="5">
        <text>a very-long-chain acyl-CoA + malonyl-CoA + H(+) = a very-long-chain 3-oxoacyl-CoA + CO2 + CoA</text>
        <dbReference type="Rhea" id="RHEA:32727"/>
        <dbReference type="ChEBI" id="CHEBI:15378"/>
        <dbReference type="ChEBI" id="CHEBI:16526"/>
        <dbReference type="ChEBI" id="CHEBI:57287"/>
        <dbReference type="ChEBI" id="CHEBI:57384"/>
        <dbReference type="ChEBI" id="CHEBI:90725"/>
        <dbReference type="ChEBI" id="CHEBI:90736"/>
        <dbReference type="EC" id="2.3.1.199"/>
    </reaction>
</comment>
<evidence type="ECO:0000313" key="9">
    <source>
        <dbReference type="EMBL" id="KAL2324464.1"/>
    </source>
</evidence>
<evidence type="ECO:0000256" key="4">
    <source>
        <dbReference type="ARBA" id="ARBA00023315"/>
    </source>
</evidence>
<dbReference type="Pfam" id="PF08392">
    <property type="entry name" value="FAE1_CUT1_RppA"/>
    <property type="match status" value="1"/>
</dbReference>
<dbReference type="SUPFAM" id="SSF53901">
    <property type="entry name" value="Thiolase-like"/>
    <property type="match status" value="2"/>
</dbReference>
<sequence length="484" mass="54303">MIKKMEAISNQNLVPDQVTLLSKHLLSTLSHCLWPCVFLLATSAEAFLILQQREVMFHFLPLCFLLLFLVKRFLSKPSPVYLVDFSCLKPPCYCRVPLAAFLENASMLDIFDSESICFMAKILHKSGLGEETYLPPSLHYIPPNTHHTESIKEVQMVLFPVMNDLLAKTNISPLDIDILILNCSGFCPSPSLSSIIINEYSMRSDVKSFNISGMGCSASALCIDLAQNLLTVHENSNAVVLSTEILSTGWYSGNENSKLLLNCNFRMGSAAILLSNKNEAKKTAKYRLVRTLRTQRAFDDRAYLSAIREEDSYGNLGVTVNRDIIHVAHEILRSNVSILGSKILPLSEKLRYVVSMIKKRFIKSEGIYVPNFKTVIQHFCLPCSGGPVIREIGKGLKLSERDMEPALMTLHRFGNQSSSSLWYELAYLEAKEKVHKGDKIWQLGMGTGPKCNSVILKCIRPIVGEHKKGPWADSIHRYPLIAMD</sequence>
<evidence type="ECO:0000256" key="5">
    <source>
        <dbReference type="ARBA" id="ARBA00047375"/>
    </source>
</evidence>
<dbReference type="GO" id="GO:0009922">
    <property type="term" value="F:fatty acid elongase activity"/>
    <property type="evidence" value="ECO:0007669"/>
    <property type="project" value="UniProtKB-EC"/>
</dbReference>
<feature type="domain" description="Beta-ketoacyl-[acyl-carrier-protein] synthase III C-terminal" evidence="8">
    <location>
        <begin position="376"/>
        <end position="457"/>
    </location>
</feature>
<evidence type="ECO:0000259" key="8">
    <source>
        <dbReference type="Pfam" id="PF08541"/>
    </source>
</evidence>
<comment type="similarity">
    <text evidence="2 6">Belongs to the thiolase-like superfamily. Chalcone/stilbene synthases family.</text>
</comment>
<dbReference type="EC" id="2.3.1.-" evidence="6"/>
<dbReference type="Pfam" id="PF08541">
    <property type="entry name" value="ACP_syn_III_C"/>
    <property type="match status" value="1"/>
</dbReference>
<keyword evidence="10" id="KW-1185">Reference proteome</keyword>
<proteinExistence type="inferred from homology"/>
<gene>
    <name evidence="9" type="ORF">Fmac_023522</name>
</gene>
<organism evidence="9 10">
    <name type="scientific">Flemingia macrophylla</name>
    <dbReference type="NCBI Taxonomy" id="520843"/>
    <lineage>
        <taxon>Eukaryota</taxon>
        <taxon>Viridiplantae</taxon>
        <taxon>Streptophyta</taxon>
        <taxon>Embryophyta</taxon>
        <taxon>Tracheophyta</taxon>
        <taxon>Spermatophyta</taxon>
        <taxon>Magnoliopsida</taxon>
        <taxon>eudicotyledons</taxon>
        <taxon>Gunneridae</taxon>
        <taxon>Pentapetalae</taxon>
        <taxon>rosids</taxon>
        <taxon>fabids</taxon>
        <taxon>Fabales</taxon>
        <taxon>Fabaceae</taxon>
        <taxon>Papilionoideae</taxon>
        <taxon>50 kb inversion clade</taxon>
        <taxon>NPAAA clade</taxon>
        <taxon>indigoferoid/millettioid clade</taxon>
        <taxon>Phaseoleae</taxon>
        <taxon>Flemingia</taxon>
    </lineage>
</organism>
<dbReference type="CDD" id="cd00831">
    <property type="entry name" value="CHS_like"/>
    <property type="match status" value="1"/>
</dbReference>
<reference evidence="9 10" key="1">
    <citation type="submission" date="2024-08" db="EMBL/GenBank/DDBJ databases">
        <title>Insights into the chromosomal genome structure of Flemingia macrophylla.</title>
        <authorList>
            <person name="Ding Y."/>
            <person name="Zhao Y."/>
            <person name="Bi W."/>
            <person name="Wu M."/>
            <person name="Zhao G."/>
            <person name="Gong Y."/>
            <person name="Li W."/>
            <person name="Zhang P."/>
        </authorList>
    </citation>
    <scope>NUCLEOTIDE SEQUENCE [LARGE SCALE GENOMIC DNA]</scope>
    <source>
        <strain evidence="9">DYQJB</strain>
        <tissue evidence="9">Leaf</tissue>
    </source>
</reference>
<comment type="caution">
    <text evidence="9">The sequence shown here is derived from an EMBL/GenBank/DDBJ whole genome shotgun (WGS) entry which is preliminary data.</text>
</comment>
<dbReference type="PANTHER" id="PTHR31561">
    <property type="entry name" value="3-KETOACYL-COA SYNTHASE"/>
    <property type="match status" value="1"/>
</dbReference>
<dbReference type="Gene3D" id="3.40.47.10">
    <property type="match status" value="1"/>
</dbReference>
<dbReference type="EMBL" id="JBGMDY010000008">
    <property type="protein sequence ID" value="KAL2324464.1"/>
    <property type="molecule type" value="Genomic_DNA"/>
</dbReference>
<evidence type="ECO:0000256" key="6">
    <source>
        <dbReference type="PIRNR" id="PIRNR036417"/>
    </source>
</evidence>
<keyword evidence="4 6" id="KW-0012">Acyltransferase</keyword>
<dbReference type="InterPro" id="IPR012392">
    <property type="entry name" value="3-ktacl-CoA_syn"/>
</dbReference>
<protein>
    <recommendedName>
        <fullName evidence="6">3-ketoacyl-CoA synthase</fullName>
        <ecNumber evidence="6">2.3.1.-</ecNumber>
    </recommendedName>
</protein>
<evidence type="ECO:0000256" key="2">
    <source>
        <dbReference type="ARBA" id="ARBA00005531"/>
    </source>
</evidence>
<name>A0ABD1LLR0_9FABA</name>
<dbReference type="PIRSF" id="PIRSF036417">
    <property type="entry name" value="3-ktacl-CoA_syn"/>
    <property type="match status" value="1"/>
</dbReference>
<dbReference type="AlphaFoldDB" id="A0ABD1LLR0"/>
<dbReference type="Proteomes" id="UP001603857">
    <property type="component" value="Unassembled WGS sequence"/>
</dbReference>
<comment type="pathway">
    <text evidence="1 6">Lipid metabolism; fatty acid biosynthesis.</text>
</comment>
<evidence type="ECO:0000259" key="7">
    <source>
        <dbReference type="Pfam" id="PF08392"/>
    </source>
</evidence>
<accession>A0ABD1LLR0</accession>
<dbReference type="InterPro" id="IPR013747">
    <property type="entry name" value="ACP_syn_III_C"/>
</dbReference>
<evidence type="ECO:0000313" key="10">
    <source>
        <dbReference type="Proteomes" id="UP001603857"/>
    </source>
</evidence>
<evidence type="ECO:0000256" key="1">
    <source>
        <dbReference type="ARBA" id="ARBA00005194"/>
    </source>
</evidence>
<dbReference type="InterPro" id="IPR013601">
    <property type="entry name" value="FAE1_typ3_polyketide_synth"/>
</dbReference>
<feature type="domain" description="FAE" evidence="7">
    <location>
        <begin position="74"/>
        <end position="360"/>
    </location>
</feature>